<dbReference type="OrthoDB" id="1736525at2"/>
<gene>
    <name evidence="3" type="ORF">EDM56_06200</name>
</gene>
<dbReference type="Proteomes" id="UP000271031">
    <property type="component" value="Unassembled WGS sequence"/>
</dbReference>
<feature type="compositionally biased region" description="Polar residues" evidence="1">
    <location>
        <begin position="59"/>
        <end position="72"/>
    </location>
</feature>
<keyword evidence="4" id="KW-1185">Reference proteome</keyword>
<accession>A0A3M8DSV8</accession>
<evidence type="ECO:0000313" key="4">
    <source>
        <dbReference type="Proteomes" id="UP000271031"/>
    </source>
</evidence>
<evidence type="ECO:0000313" key="3">
    <source>
        <dbReference type="EMBL" id="RNB91172.1"/>
    </source>
</evidence>
<feature type="compositionally biased region" description="Low complexity" evidence="1">
    <location>
        <begin position="48"/>
        <end position="58"/>
    </location>
</feature>
<dbReference type="RefSeq" id="WP_122917024.1">
    <property type="nucleotide sequence ID" value="NZ_RHHQ01000006.1"/>
</dbReference>
<sequence length="540" mass="61281">MKRGSILIVWMVVMAVFSLPVTSFAESMAPVQPTGSEPVEQLGGIEPAQQQQNAQVVQPTSTPAALSQQNTPAAQLPKETVTAGKVAQGQRKVRTVTFPNQDRYWMERMEFAVTSKTPYIQKIVVPGRNGTIRYVAQKADANKKLTREWKTGPLGAVLPATTVFIDTDQTHMLISYPERYISRANHTLEYRANQYPIAVKQTAAGYELTVKFPQEKGSIGEVWSLSSAKPLVDWSKPNLPAIWLLLDLHDQQKWSWDGFYVKTPATYEPHGPNLYWRIPINYVAKSFVMTGGSQAADDLGWVMLSVILTNQNQLGYWETQPGSSWLRGLYDVQPGFYDTRFNTDMAIVLLRGYHKYKDVRFWNAANRYAQFFLEHVEKNHFVLQGPKEGWLVSDYAHLAKPFKPTHSSLNHQLQETKFLLEMFTETKLPVYEEQAQKLLQGVKNSTASWIKENLDLHYAYLPSGQMGMADYPFLTYDDLWQTQQMLIVLYGQMDSDLATLMESKKAFMDLTNITGYIQRPLPEPKPVAVKMETSEAGGNQ</sequence>
<reference evidence="3 4" key="1">
    <citation type="submission" date="2018-10" db="EMBL/GenBank/DDBJ databases">
        <title>Phylogenomics of Brevibacillus.</title>
        <authorList>
            <person name="Dunlap C."/>
        </authorList>
    </citation>
    <scope>NUCLEOTIDE SEQUENCE [LARGE SCALE GENOMIC DNA]</scope>
    <source>
        <strain evidence="3 4">JCM 15716</strain>
    </source>
</reference>
<dbReference type="EMBL" id="RHHQ01000006">
    <property type="protein sequence ID" value="RNB91172.1"/>
    <property type="molecule type" value="Genomic_DNA"/>
</dbReference>
<feature type="region of interest" description="Disordered" evidence="1">
    <location>
        <begin position="48"/>
        <end position="72"/>
    </location>
</feature>
<name>A0A3M8DSV8_9BACL</name>
<protein>
    <recommendedName>
        <fullName evidence="5">D-glucuronyl C5-epimerase C-terminal domain-containing protein</fullName>
    </recommendedName>
</protein>
<evidence type="ECO:0000256" key="1">
    <source>
        <dbReference type="SAM" id="MobiDB-lite"/>
    </source>
</evidence>
<comment type="caution">
    <text evidence="3">The sequence shown here is derived from an EMBL/GenBank/DDBJ whole genome shotgun (WGS) entry which is preliminary data.</text>
</comment>
<keyword evidence="2" id="KW-0732">Signal</keyword>
<feature type="signal peptide" evidence="2">
    <location>
        <begin position="1"/>
        <end position="25"/>
    </location>
</feature>
<organism evidence="3 4">
    <name type="scientific">Brevibacillus fluminis</name>
    <dbReference type="NCBI Taxonomy" id="511487"/>
    <lineage>
        <taxon>Bacteria</taxon>
        <taxon>Bacillati</taxon>
        <taxon>Bacillota</taxon>
        <taxon>Bacilli</taxon>
        <taxon>Bacillales</taxon>
        <taxon>Paenibacillaceae</taxon>
        <taxon>Brevibacillus</taxon>
    </lineage>
</organism>
<feature type="chain" id="PRO_5018075432" description="D-glucuronyl C5-epimerase C-terminal domain-containing protein" evidence="2">
    <location>
        <begin position="26"/>
        <end position="540"/>
    </location>
</feature>
<proteinExistence type="predicted"/>
<dbReference type="AlphaFoldDB" id="A0A3M8DSV8"/>
<evidence type="ECO:0000256" key="2">
    <source>
        <dbReference type="SAM" id="SignalP"/>
    </source>
</evidence>
<evidence type="ECO:0008006" key="5">
    <source>
        <dbReference type="Google" id="ProtNLM"/>
    </source>
</evidence>